<evidence type="ECO:0000313" key="5">
    <source>
        <dbReference type="EMBL" id="GIG53931.1"/>
    </source>
</evidence>
<dbReference type="InterPro" id="IPR017853">
    <property type="entry name" value="GH"/>
</dbReference>
<sequence>MPEIPMTMFGPVPEGWMWGTATASHQIEGGNVNNDWWRLEHAPGSPAKESSGDACDSWNRWLEDLQLVQRMGLDAYRFSLEWSRIEPAEGEFSLVALEHYREMMVAAHEMGLKTSVTLHHFTTPLWAADAGGWADERMVAWFARYADIVVQHLGDHIDMAATFNEPNVVDAGGYYSGTFPPGITGDRAVYEAAQRTIVAAHERAREVLKAGPGEFPVGLTIALPDVIVHPDDDVESDGLRYDQWDADALVAFNPWARLDAYLETAKGDDYVGVQTYFEMHLDSRGETLEVPESWRRTQIGWSFTPEALGQSVRRAAEVTGVPVIVTENGIATEDDDDRIEYYSRSLAAVRAALDDGVDVRGFFAWSLLDNFEWLHGFGPKFGLHEVDLVTFARTPKPSAGWYARLVEDSRS</sequence>
<dbReference type="Pfam" id="PF00232">
    <property type="entry name" value="Glyco_hydro_1"/>
    <property type="match status" value="2"/>
</dbReference>
<dbReference type="PRINTS" id="PR00131">
    <property type="entry name" value="GLHYDRLASE1"/>
</dbReference>
<dbReference type="GO" id="GO:0008422">
    <property type="term" value="F:beta-glucosidase activity"/>
    <property type="evidence" value="ECO:0007669"/>
    <property type="project" value="TreeGrafter"/>
</dbReference>
<dbReference type="AlphaFoldDB" id="A0A919Q2Z4"/>
<dbReference type="PANTHER" id="PTHR10353">
    <property type="entry name" value="GLYCOSYL HYDROLASE"/>
    <property type="match status" value="1"/>
</dbReference>
<evidence type="ECO:0000256" key="2">
    <source>
        <dbReference type="ARBA" id="ARBA00022801"/>
    </source>
</evidence>
<comment type="similarity">
    <text evidence="1 4">Belongs to the glycosyl hydrolase 1 family.</text>
</comment>
<dbReference type="PANTHER" id="PTHR10353:SF209">
    <property type="entry name" value="GALACTOLIPID GALACTOSYLTRANSFERASE SFR2, CHLOROPLASTIC"/>
    <property type="match status" value="1"/>
</dbReference>
<dbReference type="Gene3D" id="3.20.20.80">
    <property type="entry name" value="Glycosidases"/>
    <property type="match status" value="1"/>
</dbReference>
<dbReference type="EMBL" id="BONR01000001">
    <property type="protein sequence ID" value="GIG53931.1"/>
    <property type="molecule type" value="Genomic_DNA"/>
</dbReference>
<evidence type="ECO:0000256" key="4">
    <source>
        <dbReference type="RuleBase" id="RU003690"/>
    </source>
</evidence>
<dbReference type="Proteomes" id="UP000652354">
    <property type="component" value="Unassembled WGS sequence"/>
</dbReference>
<evidence type="ECO:0000256" key="3">
    <source>
        <dbReference type="ARBA" id="ARBA00023295"/>
    </source>
</evidence>
<evidence type="ECO:0000313" key="6">
    <source>
        <dbReference type="Proteomes" id="UP000652354"/>
    </source>
</evidence>
<gene>
    <name evidence="5" type="ORF">Dac01nite_06830</name>
</gene>
<evidence type="ECO:0000256" key="1">
    <source>
        <dbReference type="ARBA" id="ARBA00010838"/>
    </source>
</evidence>
<dbReference type="SUPFAM" id="SSF51445">
    <property type="entry name" value="(Trans)glycosidases"/>
    <property type="match status" value="1"/>
</dbReference>
<name>A0A919Q2Z4_9MICO</name>
<accession>A0A919Q2Z4</accession>
<keyword evidence="3" id="KW-0326">Glycosidase</keyword>
<protein>
    <submittedName>
        <fullName evidence="5">Beta-glucosidase</fullName>
    </submittedName>
</protein>
<organism evidence="5 6">
    <name type="scientific">Demequina activiva</name>
    <dbReference type="NCBI Taxonomy" id="1582364"/>
    <lineage>
        <taxon>Bacteria</taxon>
        <taxon>Bacillati</taxon>
        <taxon>Actinomycetota</taxon>
        <taxon>Actinomycetes</taxon>
        <taxon>Micrococcales</taxon>
        <taxon>Demequinaceae</taxon>
        <taxon>Demequina</taxon>
    </lineage>
</organism>
<comment type="caution">
    <text evidence="5">The sequence shown here is derived from an EMBL/GenBank/DDBJ whole genome shotgun (WGS) entry which is preliminary data.</text>
</comment>
<proteinExistence type="inferred from homology"/>
<keyword evidence="6" id="KW-1185">Reference proteome</keyword>
<dbReference type="InterPro" id="IPR001360">
    <property type="entry name" value="Glyco_hydro_1"/>
</dbReference>
<keyword evidence="2" id="KW-0378">Hydrolase</keyword>
<dbReference type="RefSeq" id="WP_203653370.1">
    <property type="nucleotide sequence ID" value="NZ_BONR01000001.1"/>
</dbReference>
<dbReference type="GO" id="GO:0016052">
    <property type="term" value="P:carbohydrate catabolic process"/>
    <property type="evidence" value="ECO:0007669"/>
    <property type="project" value="TreeGrafter"/>
</dbReference>
<dbReference type="GO" id="GO:0005829">
    <property type="term" value="C:cytosol"/>
    <property type="evidence" value="ECO:0007669"/>
    <property type="project" value="TreeGrafter"/>
</dbReference>
<reference evidence="5" key="1">
    <citation type="submission" date="2021-01" db="EMBL/GenBank/DDBJ databases">
        <title>Whole genome shotgun sequence of Demequina activiva NBRC 110675.</title>
        <authorList>
            <person name="Komaki H."/>
            <person name="Tamura T."/>
        </authorList>
    </citation>
    <scope>NUCLEOTIDE SEQUENCE</scope>
    <source>
        <strain evidence="5">NBRC 110675</strain>
    </source>
</reference>